<evidence type="ECO:0000256" key="4">
    <source>
        <dbReference type="ARBA" id="ARBA00022989"/>
    </source>
</evidence>
<dbReference type="InterPro" id="IPR020846">
    <property type="entry name" value="MFS_dom"/>
</dbReference>
<feature type="transmembrane region" description="Helical" evidence="7">
    <location>
        <begin position="163"/>
        <end position="185"/>
    </location>
</feature>
<reference evidence="10" key="1">
    <citation type="journal article" date="2013" name="Genome Announc.">
        <title>Draft genome sequence of the grapevine dieback fungus Eutypa lata UCR-EL1.</title>
        <authorList>
            <person name="Blanco-Ulate B."/>
            <person name="Rolshausen P.E."/>
            <person name="Cantu D."/>
        </authorList>
    </citation>
    <scope>NUCLEOTIDE SEQUENCE [LARGE SCALE GENOMIC DNA]</scope>
    <source>
        <strain evidence="10">UCR-EL1</strain>
    </source>
</reference>
<feature type="transmembrane region" description="Helical" evidence="7">
    <location>
        <begin position="264"/>
        <end position="284"/>
    </location>
</feature>
<feature type="transmembrane region" description="Helical" evidence="7">
    <location>
        <begin position="231"/>
        <end position="252"/>
    </location>
</feature>
<dbReference type="AlphaFoldDB" id="M7SCP5"/>
<feature type="domain" description="Major facilitator superfamily (MFS) profile" evidence="8">
    <location>
        <begin position="74"/>
        <end position="573"/>
    </location>
</feature>
<dbReference type="GO" id="GO:0005886">
    <property type="term" value="C:plasma membrane"/>
    <property type="evidence" value="ECO:0007669"/>
    <property type="project" value="TreeGrafter"/>
</dbReference>
<protein>
    <submittedName>
        <fullName evidence="9">Putative trichothecene efflux pump protein</fullName>
    </submittedName>
</protein>
<evidence type="ECO:0000256" key="6">
    <source>
        <dbReference type="SAM" id="MobiDB-lite"/>
    </source>
</evidence>
<evidence type="ECO:0000313" key="9">
    <source>
        <dbReference type="EMBL" id="EMR61958.1"/>
    </source>
</evidence>
<name>M7SCP5_EUTLA</name>
<evidence type="ECO:0000259" key="8">
    <source>
        <dbReference type="PROSITE" id="PS50850"/>
    </source>
</evidence>
<keyword evidence="10" id="KW-1185">Reference proteome</keyword>
<feature type="transmembrane region" description="Helical" evidence="7">
    <location>
        <begin position="422"/>
        <end position="445"/>
    </location>
</feature>
<feature type="transmembrane region" description="Helical" evidence="7">
    <location>
        <begin position="108"/>
        <end position="126"/>
    </location>
</feature>
<keyword evidence="3 7" id="KW-0812">Transmembrane</keyword>
<feature type="transmembrane region" description="Helical" evidence="7">
    <location>
        <begin position="138"/>
        <end position="157"/>
    </location>
</feature>
<dbReference type="InterPro" id="IPR036259">
    <property type="entry name" value="MFS_trans_sf"/>
</dbReference>
<dbReference type="SUPFAM" id="SSF103473">
    <property type="entry name" value="MFS general substrate transporter"/>
    <property type="match status" value="1"/>
</dbReference>
<comment type="subcellular location">
    <subcellularLocation>
        <location evidence="1">Membrane</location>
        <topology evidence="1">Multi-pass membrane protein</topology>
    </subcellularLocation>
</comment>
<dbReference type="Pfam" id="PF06609">
    <property type="entry name" value="TRI12"/>
    <property type="match status" value="3"/>
</dbReference>
<evidence type="ECO:0000256" key="2">
    <source>
        <dbReference type="ARBA" id="ARBA00022448"/>
    </source>
</evidence>
<evidence type="ECO:0000256" key="7">
    <source>
        <dbReference type="SAM" id="Phobius"/>
    </source>
</evidence>
<dbReference type="PROSITE" id="PS00216">
    <property type="entry name" value="SUGAR_TRANSPORT_1"/>
    <property type="match status" value="1"/>
</dbReference>
<dbReference type="OrthoDB" id="4161376at2759"/>
<keyword evidence="4 7" id="KW-1133">Transmembrane helix</keyword>
<keyword evidence="2" id="KW-0813">Transport</keyword>
<dbReference type="PROSITE" id="PS50850">
    <property type="entry name" value="MFS"/>
    <property type="match status" value="1"/>
</dbReference>
<gene>
    <name evidence="9" type="ORF">UCREL1_11128</name>
</gene>
<dbReference type="OMA" id="FFANWLP"/>
<dbReference type="Proteomes" id="UP000012174">
    <property type="component" value="Unassembled WGS sequence"/>
</dbReference>
<organism evidence="9 10">
    <name type="scientific">Eutypa lata (strain UCR-EL1)</name>
    <name type="common">Grapevine dieback disease fungus</name>
    <name type="synonym">Eutypa armeniacae</name>
    <dbReference type="NCBI Taxonomy" id="1287681"/>
    <lineage>
        <taxon>Eukaryota</taxon>
        <taxon>Fungi</taxon>
        <taxon>Dikarya</taxon>
        <taxon>Ascomycota</taxon>
        <taxon>Pezizomycotina</taxon>
        <taxon>Sordariomycetes</taxon>
        <taxon>Xylariomycetidae</taxon>
        <taxon>Xylariales</taxon>
        <taxon>Diatrypaceae</taxon>
        <taxon>Eutypa</taxon>
    </lineage>
</organism>
<dbReference type="PANTHER" id="PTHR23501">
    <property type="entry name" value="MAJOR FACILITATOR SUPERFAMILY"/>
    <property type="match status" value="1"/>
</dbReference>
<dbReference type="HOGENOM" id="CLU_000960_25_2_1"/>
<sequence length="585" mass="61630">MDGPNPNPNPTVLGRAEGEKSHVVTISSSKASSRGFTSDSDKKDEFPSDLPTDKETSGDGFGSEYYLSRNYVGSLVAIGLAGMGGVGGFSLIAPVLSYVNADLGPDANIVWVSLANTLTSAVMMTLAGRLSDIFGRRYFQIAGTALALVGSIVGATARNVPMLIGANVLIGSASATQLSFGYLIAEVVPMKHRYLASSYVYALLIPMSGVAPLTVETFGDAKSRGRRLKQLDYGGLFILSAGLLLFLMGISWGGSVYEWKSPAVLSTVIIGGVLLIGFVFYELRYPTSLPLVPMSLFANTGWVALLMTYSMATSMYYAFSIVFPTQVAVLYSDESEQMQGWLKCVIGAPPLLGQIVASLLVTRIGKIKWQLVFTSALGAALYAGETPLSVRLLTTLALKVMYPWLSNVSTANACVTSDNRNVIVILLCVGGLALGWVDAICLTSLSVALKDQHMIGAAIGVASSVRTTISTAAATIFTTILTNRLASTIPALVPPALLAAGLPATSVTDFLTFLTTAPAQLSEVPGVNATIIEAGTAAYRTANANAYSTVYLSTIAFSALGVIFSFLSPEVDSKLNDDVRTRLKT</sequence>
<accession>M7SCP5</accession>
<feature type="transmembrane region" description="Helical" evidence="7">
    <location>
        <begin position="71"/>
        <end position="96"/>
    </location>
</feature>
<evidence type="ECO:0000256" key="1">
    <source>
        <dbReference type="ARBA" id="ARBA00004141"/>
    </source>
</evidence>
<keyword evidence="5 7" id="KW-0472">Membrane</keyword>
<evidence type="ECO:0000313" key="10">
    <source>
        <dbReference type="Proteomes" id="UP000012174"/>
    </source>
</evidence>
<feature type="compositionally biased region" description="Polar residues" evidence="6">
    <location>
        <begin position="24"/>
        <end position="38"/>
    </location>
</feature>
<dbReference type="Gene3D" id="1.20.1250.20">
    <property type="entry name" value="MFS general substrate transporter like domains"/>
    <property type="match status" value="1"/>
</dbReference>
<evidence type="ECO:0000256" key="5">
    <source>
        <dbReference type="ARBA" id="ARBA00023136"/>
    </source>
</evidence>
<feature type="region of interest" description="Disordered" evidence="6">
    <location>
        <begin position="1"/>
        <end position="57"/>
    </location>
</feature>
<feature type="compositionally biased region" description="Basic and acidic residues" evidence="6">
    <location>
        <begin position="39"/>
        <end position="57"/>
    </location>
</feature>
<dbReference type="InterPro" id="IPR005829">
    <property type="entry name" value="Sugar_transporter_CS"/>
</dbReference>
<dbReference type="InterPro" id="IPR010573">
    <property type="entry name" value="MFS_Str1/Tri12-like"/>
</dbReference>
<dbReference type="EMBL" id="KB707518">
    <property type="protein sequence ID" value="EMR61958.1"/>
    <property type="molecule type" value="Genomic_DNA"/>
</dbReference>
<proteinExistence type="predicted"/>
<feature type="transmembrane region" description="Helical" evidence="7">
    <location>
        <begin position="549"/>
        <end position="567"/>
    </location>
</feature>
<evidence type="ECO:0000256" key="3">
    <source>
        <dbReference type="ARBA" id="ARBA00022692"/>
    </source>
</evidence>
<feature type="transmembrane region" description="Helical" evidence="7">
    <location>
        <begin position="296"/>
        <end position="319"/>
    </location>
</feature>
<dbReference type="GO" id="GO:0022857">
    <property type="term" value="F:transmembrane transporter activity"/>
    <property type="evidence" value="ECO:0007669"/>
    <property type="project" value="InterPro"/>
</dbReference>
<dbReference type="eggNOG" id="KOG0254">
    <property type="taxonomic scope" value="Eukaryota"/>
</dbReference>
<dbReference type="PANTHER" id="PTHR23501:SF109">
    <property type="entry name" value="MAJOR FACILITATOR SUPERFAMILY (MFS) PROFILE DOMAIN-CONTAINING PROTEIN-RELATED"/>
    <property type="match status" value="1"/>
</dbReference>
<dbReference type="KEGG" id="ela:UCREL1_11128"/>